<dbReference type="EC" id="2.3.1.115" evidence="3"/>
<protein>
    <submittedName>
        <fullName evidence="3">Putative isoflavone-7-O-beta-glucoside 6''-O-malonyltransferase</fullName>
        <ecNumber evidence="3">2.3.1.115</ecNumber>
    </submittedName>
</protein>
<evidence type="ECO:0000256" key="1">
    <source>
        <dbReference type="ARBA" id="ARBA00022679"/>
    </source>
</evidence>
<organism evidence="3 4">
    <name type="scientific">Rosa chinensis</name>
    <name type="common">China rose</name>
    <dbReference type="NCBI Taxonomy" id="74649"/>
    <lineage>
        <taxon>Eukaryota</taxon>
        <taxon>Viridiplantae</taxon>
        <taxon>Streptophyta</taxon>
        <taxon>Embryophyta</taxon>
        <taxon>Tracheophyta</taxon>
        <taxon>Spermatophyta</taxon>
        <taxon>Magnoliopsida</taxon>
        <taxon>eudicotyledons</taxon>
        <taxon>Gunneridae</taxon>
        <taxon>Pentapetalae</taxon>
        <taxon>rosids</taxon>
        <taxon>fabids</taxon>
        <taxon>Rosales</taxon>
        <taxon>Rosaceae</taxon>
        <taxon>Rosoideae</taxon>
        <taxon>Rosoideae incertae sedis</taxon>
        <taxon>Rosa</taxon>
    </lineage>
</organism>
<dbReference type="AlphaFoldDB" id="A0A2P6Q9N0"/>
<keyword evidence="2 3" id="KW-0012">Acyltransferase</keyword>
<name>A0A2P6Q9N0_ROSCH</name>
<dbReference type="Proteomes" id="UP000238479">
    <property type="component" value="Chromosome 5"/>
</dbReference>
<dbReference type="InterPro" id="IPR051504">
    <property type="entry name" value="Plant_metabolite_acyltrans"/>
</dbReference>
<dbReference type="PANTHER" id="PTHR31625">
    <property type="match status" value="1"/>
</dbReference>
<dbReference type="Gene3D" id="3.30.559.10">
    <property type="entry name" value="Chloramphenicol acetyltransferase-like domain"/>
    <property type="match status" value="2"/>
</dbReference>
<sequence length="240" mass="26125">MHHAILDGNSLTLFFKLWAHICRHHEQLAISSSLLADDLKPCYTDRLFIEDPLGLEAIYSKQWLDMDGPNNRSLKSSCEKVFIFLSADYRSRLDPPISANYFGNCTGGCAAVAETKGLLGEDGFVVALKAISEAIMGLKNEGVLLDGAESWVSKLCTVRGSDRIFSTAGSPQFGIYETDFGWGRPKRTEVLTIDKTGAISFSDSKNGGGGVEVGLVLEEHLMGVFASLFAKGFLHTPLIN</sequence>
<keyword evidence="1 3" id="KW-0808">Transferase</keyword>
<dbReference type="Gramene" id="PRQ30873">
    <property type="protein sequence ID" value="PRQ30873"/>
    <property type="gene ID" value="RchiOBHm_Chr5g0029331"/>
</dbReference>
<accession>A0A2P6Q9N0</accession>
<gene>
    <name evidence="3" type="ORF">RchiOBHm_Chr5g0029331</name>
</gene>
<reference evidence="3 4" key="1">
    <citation type="journal article" date="2018" name="Nat. Genet.">
        <title>The Rosa genome provides new insights in the design of modern roses.</title>
        <authorList>
            <person name="Bendahmane M."/>
        </authorList>
    </citation>
    <scope>NUCLEOTIDE SEQUENCE [LARGE SCALE GENOMIC DNA]</scope>
    <source>
        <strain evidence="4">cv. Old Blush</strain>
    </source>
</reference>
<dbReference type="GO" id="GO:0047164">
    <property type="term" value="F:isoflavone-7-O-beta-glucoside 6''-O-malonyltransferase activity"/>
    <property type="evidence" value="ECO:0007669"/>
    <property type="project" value="UniProtKB-EC"/>
</dbReference>
<evidence type="ECO:0000313" key="4">
    <source>
        <dbReference type="Proteomes" id="UP000238479"/>
    </source>
</evidence>
<evidence type="ECO:0000313" key="3">
    <source>
        <dbReference type="EMBL" id="PRQ30873.1"/>
    </source>
</evidence>
<keyword evidence="4" id="KW-1185">Reference proteome</keyword>
<dbReference type="Pfam" id="PF02458">
    <property type="entry name" value="Transferase"/>
    <property type="match status" value="1"/>
</dbReference>
<evidence type="ECO:0000256" key="2">
    <source>
        <dbReference type="ARBA" id="ARBA00023315"/>
    </source>
</evidence>
<proteinExistence type="predicted"/>
<dbReference type="STRING" id="74649.A0A2P6Q9N0"/>
<dbReference type="EMBL" id="PDCK01000043">
    <property type="protein sequence ID" value="PRQ30873.1"/>
    <property type="molecule type" value="Genomic_DNA"/>
</dbReference>
<dbReference type="OMA" id="HICRHHE"/>
<comment type="caution">
    <text evidence="3">The sequence shown here is derived from an EMBL/GenBank/DDBJ whole genome shotgun (WGS) entry which is preliminary data.</text>
</comment>
<dbReference type="InterPro" id="IPR023213">
    <property type="entry name" value="CAT-like_dom_sf"/>
</dbReference>